<evidence type="ECO:0000313" key="5">
    <source>
        <dbReference type="EMBL" id="KKI51503.1"/>
    </source>
</evidence>
<dbReference type="GO" id="GO:0004739">
    <property type="term" value="F:pyruvate dehydrogenase (acetyl-transferring) activity"/>
    <property type="evidence" value="ECO:0007669"/>
    <property type="project" value="TreeGrafter"/>
</dbReference>
<dbReference type="EC" id="1.2.4.-" evidence="5"/>
<dbReference type="Proteomes" id="UP000034076">
    <property type="component" value="Unassembled WGS sequence"/>
</dbReference>
<dbReference type="PANTHER" id="PTHR11516:SF60">
    <property type="entry name" value="PYRUVATE DEHYDROGENASE E1 COMPONENT SUBUNIT ALPHA"/>
    <property type="match status" value="1"/>
</dbReference>
<keyword evidence="3" id="KW-0786">Thiamine pyrophosphate</keyword>
<reference evidence="5 6" key="1">
    <citation type="submission" date="2015-04" db="EMBL/GenBank/DDBJ databases">
        <title>Draft genome sequence of bacteremic isolate Catabacter hongkongensis type strain HKU16T.</title>
        <authorList>
            <person name="Lau S.K."/>
            <person name="Teng J.L."/>
            <person name="Huang Y."/>
            <person name="Curreem S.O."/>
            <person name="Tsui S.K."/>
            <person name="Woo P.C."/>
        </authorList>
    </citation>
    <scope>NUCLEOTIDE SEQUENCE [LARGE SCALE GENOMIC DNA]</scope>
    <source>
        <strain evidence="5 6">HKU16</strain>
    </source>
</reference>
<dbReference type="CDD" id="cd02000">
    <property type="entry name" value="TPP_E1_PDC_ADC_BCADC"/>
    <property type="match status" value="1"/>
</dbReference>
<dbReference type="OrthoDB" id="9766715at2"/>
<dbReference type="InterPro" id="IPR001017">
    <property type="entry name" value="DH_E1"/>
</dbReference>
<keyword evidence="6" id="KW-1185">Reference proteome</keyword>
<keyword evidence="2 5" id="KW-0560">Oxidoreductase</keyword>
<dbReference type="AlphaFoldDB" id="A0A0M2NH87"/>
<dbReference type="PATRIC" id="fig|270498.16.peg.1193"/>
<dbReference type="Pfam" id="PF00676">
    <property type="entry name" value="E1_dh"/>
    <property type="match status" value="1"/>
</dbReference>
<dbReference type="PANTHER" id="PTHR11516">
    <property type="entry name" value="PYRUVATE DEHYDROGENASE E1 COMPONENT, ALPHA SUBUNIT BACTERIAL AND ORGANELLAR"/>
    <property type="match status" value="1"/>
</dbReference>
<dbReference type="Gene3D" id="3.40.50.970">
    <property type="match status" value="1"/>
</dbReference>
<sequence length="318" mass="34935">MELTREQMQKIYYQMYSARTFEERVNEMFMKGLIHGTTHLSVGQEATAAGAVNAIRPDDYIMSCHRGHSHCIAKGADLKRMMCELLGKKDGFCKGLGGSMHIVDISVGNFGANGIIGPAIPIATGIALAIKKDKSNKVILDFFGDGTTNSGMFHEALNMAALWKLPIVYFCENNLYGMSTPVSKSVSVEDIATRAKAYGIPGVIVDGMDVLAVMDAVAEAAERARRGEGPTLIEAKTYRYLGHSKSDKRAYRTREEEAEWKARDAIKSFGAYMLENGFTEEELAAIRSGIEQECEEAVEYAQNAETLSLDEAKELIFA</sequence>
<accession>A0A0M2NH87</accession>
<feature type="domain" description="Dehydrogenase E1 component" evidence="4">
    <location>
        <begin position="14"/>
        <end position="307"/>
    </location>
</feature>
<evidence type="ECO:0000259" key="4">
    <source>
        <dbReference type="Pfam" id="PF00676"/>
    </source>
</evidence>
<protein>
    <submittedName>
        <fullName evidence="5">Acetoin dehydrogenase E1 component alpha-subunit</fullName>
        <ecNumber evidence="5">1.2.4.-</ecNumber>
    </submittedName>
</protein>
<dbReference type="RefSeq" id="WP_046442905.1">
    <property type="nucleotide sequence ID" value="NZ_LAYJ01000076.1"/>
</dbReference>
<dbReference type="InterPro" id="IPR050642">
    <property type="entry name" value="PDH_E1_Alpha_Subunit"/>
</dbReference>
<name>A0A0M2NH87_9FIRM</name>
<comment type="cofactor">
    <cofactor evidence="1">
        <name>thiamine diphosphate</name>
        <dbReference type="ChEBI" id="CHEBI:58937"/>
    </cofactor>
</comment>
<gene>
    <name evidence="5" type="ORF">CHK_0995</name>
</gene>
<dbReference type="InterPro" id="IPR029061">
    <property type="entry name" value="THDP-binding"/>
</dbReference>
<dbReference type="SUPFAM" id="SSF52518">
    <property type="entry name" value="Thiamin diphosphate-binding fold (THDP-binding)"/>
    <property type="match status" value="1"/>
</dbReference>
<proteinExistence type="predicted"/>
<dbReference type="EMBL" id="LAYJ01000076">
    <property type="protein sequence ID" value="KKI51503.1"/>
    <property type="molecule type" value="Genomic_DNA"/>
</dbReference>
<dbReference type="STRING" id="270498.CHK_0995"/>
<evidence type="ECO:0000256" key="1">
    <source>
        <dbReference type="ARBA" id="ARBA00001964"/>
    </source>
</evidence>
<evidence type="ECO:0000313" key="6">
    <source>
        <dbReference type="Proteomes" id="UP000034076"/>
    </source>
</evidence>
<dbReference type="GO" id="GO:0006086">
    <property type="term" value="P:pyruvate decarboxylation to acetyl-CoA"/>
    <property type="evidence" value="ECO:0007669"/>
    <property type="project" value="TreeGrafter"/>
</dbReference>
<organism evidence="5 6">
    <name type="scientific">Christensenella hongkongensis</name>
    <dbReference type="NCBI Taxonomy" id="270498"/>
    <lineage>
        <taxon>Bacteria</taxon>
        <taxon>Bacillati</taxon>
        <taxon>Bacillota</taxon>
        <taxon>Clostridia</taxon>
        <taxon>Christensenellales</taxon>
        <taxon>Christensenellaceae</taxon>
        <taxon>Christensenella</taxon>
    </lineage>
</organism>
<comment type="caution">
    <text evidence="5">The sequence shown here is derived from an EMBL/GenBank/DDBJ whole genome shotgun (WGS) entry which is preliminary data.</text>
</comment>
<evidence type="ECO:0000256" key="3">
    <source>
        <dbReference type="ARBA" id="ARBA00023052"/>
    </source>
</evidence>
<evidence type="ECO:0000256" key="2">
    <source>
        <dbReference type="ARBA" id="ARBA00023002"/>
    </source>
</evidence>